<dbReference type="GO" id="GO:0016579">
    <property type="term" value="P:protein deubiquitination"/>
    <property type="evidence" value="ECO:0007669"/>
    <property type="project" value="TreeGrafter"/>
</dbReference>
<evidence type="ECO:0000313" key="4">
    <source>
        <dbReference type="Proteomes" id="UP000243579"/>
    </source>
</evidence>
<feature type="domain" description="OTU" evidence="2">
    <location>
        <begin position="141"/>
        <end position="286"/>
    </location>
</feature>
<dbReference type="CDD" id="cd22748">
    <property type="entry name" value="OTU_OTUD6-like"/>
    <property type="match status" value="1"/>
</dbReference>
<proteinExistence type="predicted"/>
<dbReference type="Pfam" id="PF02338">
    <property type="entry name" value="OTU"/>
    <property type="match status" value="1"/>
</dbReference>
<evidence type="ECO:0000313" key="3">
    <source>
        <dbReference type="EMBL" id="OQR81185.1"/>
    </source>
</evidence>
<dbReference type="OrthoDB" id="415023at2759"/>
<keyword evidence="4" id="KW-1185">Reference proteome</keyword>
<feature type="region of interest" description="Disordered" evidence="1">
    <location>
        <begin position="65"/>
        <end position="112"/>
    </location>
</feature>
<accession>A0A1V9Y626</accession>
<dbReference type="EMBL" id="JNBR01002830">
    <property type="protein sequence ID" value="OQR81185.1"/>
    <property type="molecule type" value="Genomic_DNA"/>
</dbReference>
<sequence>MASRTETEGQTKQRHKLEAREWQNQSKLLVKKWKKDKMGKKEIEDELQRLEVEMKDRHAAELSAFATSEEEVAENTSSALANTPEIPTTKAKLEKAQRKREKKKQEGKDRQLRIEEESKNVVSERKVEVDQISLQLRALSMTIHEIPSDGHCLYHAVADQLRRIEALPDTGAIPPYKYMRQLTAASLRTHAADFLPFVELNYESDESLEADQFEAYCQRVEQSSDWGGQLELRALAHSLQRPIHVFAAASEVLVMGEEFAGAPPLRVSYHLHYYALGAHYNSVVAATDAV</sequence>
<dbReference type="InterPro" id="IPR038765">
    <property type="entry name" value="Papain-like_cys_pep_sf"/>
</dbReference>
<dbReference type="GO" id="GO:0004843">
    <property type="term" value="F:cysteine-type deubiquitinase activity"/>
    <property type="evidence" value="ECO:0007669"/>
    <property type="project" value="TreeGrafter"/>
</dbReference>
<dbReference type="Gene3D" id="3.90.70.80">
    <property type="match status" value="1"/>
</dbReference>
<feature type="region of interest" description="Disordered" evidence="1">
    <location>
        <begin position="1"/>
        <end position="21"/>
    </location>
</feature>
<dbReference type="InterPro" id="IPR003323">
    <property type="entry name" value="OTU_dom"/>
</dbReference>
<comment type="caution">
    <text evidence="3">The sequence shown here is derived from an EMBL/GenBank/DDBJ whole genome shotgun (WGS) entry which is preliminary data.</text>
</comment>
<protein>
    <recommendedName>
        <fullName evidence="2">OTU domain-containing protein</fullName>
    </recommendedName>
</protein>
<dbReference type="PROSITE" id="PS50802">
    <property type="entry name" value="OTU"/>
    <property type="match status" value="1"/>
</dbReference>
<name>A0A1V9Y626_ACHHY</name>
<dbReference type="STRING" id="1202772.A0A1V9Y626"/>
<dbReference type="Proteomes" id="UP000243579">
    <property type="component" value="Unassembled WGS sequence"/>
</dbReference>
<dbReference type="PANTHER" id="PTHR12419:SF10">
    <property type="entry name" value="DEUBIQUITINASE OTUD6B"/>
    <property type="match status" value="1"/>
</dbReference>
<dbReference type="InterPro" id="IPR050704">
    <property type="entry name" value="Peptidase_C85-like"/>
</dbReference>
<gene>
    <name evidence="3" type="ORF">ACHHYP_16684</name>
</gene>
<dbReference type="PANTHER" id="PTHR12419">
    <property type="entry name" value="OTU DOMAIN CONTAINING PROTEIN"/>
    <property type="match status" value="1"/>
</dbReference>
<evidence type="ECO:0000256" key="1">
    <source>
        <dbReference type="SAM" id="MobiDB-lite"/>
    </source>
</evidence>
<reference evidence="3 4" key="1">
    <citation type="journal article" date="2014" name="Genome Biol. Evol.">
        <title>The secreted proteins of Achlya hypogyna and Thraustotheca clavata identify the ancestral oomycete secretome and reveal gene acquisitions by horizontal gene transfer.</title>
        <authorList>
            <person name="Misner I."/>
            <person name="Blouin N."/>
            <person name="Leonard G."/>
            <person name="Richards T.A."/>
            <person name="Lane C.E."/>
        </authorList>
    </citation>
    <scope>NUCLEOTIDE SEQUENCE [LARGE SCALE GENOMIC DNA]</scope>
    <source>
        <strain evidence="3 4">ATCC 48635</strain>
    </source>
</reference>
<feature type="compositionally biased region" description="Basic and acidic residues" evidence="1">
    <location>
        <begin position="103"/>
        <end position="112"/>
    </location>
</feature>
<evidence type="ECO:0000259" key="2">
    <source>
        <dbReference type="PROSITE" id="PS50802"/>
    </source>
</evidence>
<dbReference type="SUPFAM" id="SSF54001">
    <property type="entry name" value="Cysteine proteinases"/>
    <property type="match status" value="1"/>
</dbReference>
<dbReference type="AlphaFoldDB" id="A0A1V9Y626"/>
<organism evidence="3 4">
    <name type="scientific">Achlya hypogyna</name>
    <name type="common">Oomycete</name>
    <name type="synonym">Protoachlya hypogyna</name>
    <dbReference type="NCBI Taxonomy" id="1202772"/>
    <lineage>
        <taxon>Eukaryota</taxon>
        <taxon>Sar</taxon>
        <taxon>Stramenopiles</taxon>
        <taxon>Oomycota</taxon>
        <taxon>Saprolegniomycetes</taxon>
        <taxon>Saprolegniales</taxon>
        <taxon>Achlyaceae</taxon>
        <taxon>Achlya</taxon>
    </lineage>
</organism>